<dbReference type="EMBL" id="JAXOVC010000009">
    <property type="protein sequence ID" value="KAK4497102.1"/>
    <property type="molecule type" value="Genomic_DNA"/>
</dbReference>
<keyword evidence="3" id="KW-1185">Reference proteome</keyword>
<sequence length="516" mass="57854">MQSFEMTFEGQKRASTEAAAEVQKLRKERDHFKDSTERHERKVTQLRGIVRKAKDNETALKNAVAGLEASLQAANMERLDVLEGFHEACEQSRVLGKERDSFRDRLYYADPVWKETTTTDLKHSDQHRPDELLQRYPSLRRDTLLRQLDEVRQALSERNLQVQQLKQQITESSGVHQAPDRDKSKSSQDELSRCQQDLATAIADRDRYNSLLHTELRRQSRLAAQKAHAIAPQLETEALVAMRKRLNALKDTSSETDDPRDEGLPTSLLEKELEHCFKEIIMYKLDIKGYRKDLKSANAELEKVRSSKGRLELSNDETVKQANHDRATPVTAPTAASSIQDHSSGLGILMPPPPTTPQRNAGTSTPSAPSSANDVPRHPSATLSPPHRPKTPLGVHKKLPKPPPQSRTPSPYLSSSPPNAHMQRQETMRSLSESIISSYAKRSTPEQTTTSPPRGRSSDPPMMTNKPAENDEGNDARAVPMAKFTPRMLRTPTRAGAFSKFKNGAWPHVWLGFAGA</sequence>
<proteinExistence type="predicted"/>
<reference evidence="2 3" key="1">
    <citation type="journal article" date="2023" name="G3 (Bethesda)">
        <title>A chromosome-level genome assembly of Zasmidium syzygii isolated from banana leaves.</title>
        <authorList>
            <person name="van Westerhoven A.C."/>
            <person name="Mehrabi R."/>
            <person name="Talebi R."/>
            <person name="Steentjes M.B.F."/>
            <person name="Corcolon B."/>
            <person name="Chong P.A."/>
            <person name="Kema G.H.J."/>
            <person name="Seidl M.F."/>
        </authorList>
    </citation>
    <scope>NUCLEOTIDE SEQUENCE [LARGE SCALE GENOMIC DNA]</scope>
    <source>
        <strain evidence="2 3">P124</strain>
    </source>
</reference>
<dbReference type="Proteomes" id="UP001305779">
    <property type="component" value="Unassembled WGS sequence"/>
</dbReference>
<protein>
    <submittedName>
        <fullName evidence="2">Uncharacterized protein</fullName>
    </submittedName>
</protein>
<feature type="compositionally biased region" description="Low complexity" evidence="1">
    <location>
        <begin position="363"/>
        <end position="372"/>
    </location>
</feature>
<accession>A0ABR0E6P1</accession>
<evidence type="ECO:0000313" key="2">
    <source>
        <dbReference type="EMBL" id="KAK4497102.1"/>
    </source>
</evidence>
<evidence type="ECO:0000256" key="1">
    <source>
        <dbReference type="SAM" id="MobiDB-lite"/>
    </source>
</evidence>
<feature type="region of interest" description="Disordered" evidence="1">
    <location>
        <begin position="166"/>
        <end position="193"/>
    </location>
</feature>
<feature type="compositionally biased region" description="Basic and acidic residues" evidence="1">
    <location>
        <begin position="178"/>
        <end position="192"/>
    </location>
</feature>
<feature type="compositionally biased region" description="Basic and acidic residues" evidence="1">
    <location>
        <begin position="302"/>
        <end position="327"/>
    </location>
</feature>
<feature type="region of interest" description="Disordered" evidence="1">
    <location>
        <begin position="302"/>
        <end position="475"/>
    </location>
</feature>
<feature type="compositionally biased region" description="Polar residues" evidence="1">
    <location>
        <begin position="166"/>
        <end position="175"/>
    </location>
</feature>
<organism evidence="2 3">
    <name type="scientific">Zasmidium cellare</name>
    <name type="common">Wine cellar mold</name>
    <name type="synonym">Racodium cellare</name>
    <dbReference type="NCBI Taxonomy" id="395010"/>
    <lineage>
        <taxon>Eukaryota</taxon>
        <taxon>Fungi</taxon>
        <taxon>Dikarya</taxon>
        <taxon>Ascomycota</taxon>
        <taxon>Pezizomycotina</taxon>
        <taxon>Dothideomycetes</taxon>
        <taxon>Dothideomycetidae</taxon>
        <taxon>Mycosphaerellales</taxon>
        <taxon>Mycosphaerellaceae</taxon>
        <taxon>Zasmidium</taxon>
    </lineage>
</organism>
<feature type="compositionally biased region" description="Basic residues" evidence="1">
    <location>
        <begin position="387"/>
        <end position="400"/>
    </location>
</feature>
<feature type="compositionally biased region" description="Polar residues" evidence="1">
    <location>
        <begin position="428"/>
        <end position="452"/>
    </location>
</feature>
<gene>
    <name evidence="2" type="ORF">PRZ48_011552</name>
</gene>
<name>A0ABR0E6P1_ZASCE</name>
<evidence type="ECO:0000313" key="3">
    <source>
        <dbReference type="Proteomes" id="UP001305779"/>
    </source>
</evidence>
<comment type="caution">
    <text evidence="2">The sequence shown here is derived from an EMBL/GenBank/DDBJ whole genome shotgun (WGS) entry which is preliminary data.</text>
</comment>